<dbReference type="AlphaFoldDB" id="A0A072UKQ7"/>
<dbReference type="HOGENOM" id="CLU_010721_0_1_1"/>
<dbReference type="EMBL" id="CM001220">
    <property type="protein sequence ID" value="KEH29986.1"/>
    <property type="molecule type" value="Genomic_DNA"/>
</dbReference>
<dbReference type="PROSITE" id="PS50181">
    <property type="entry name" value="FBOX"/>
    <property type="match status" value="1"/>
</dbReference>
<evidence type="ECO:0000313" key="4">
    <source>
        <dbReference type="Proteomes" id="UP000002051"/>
    </source>
</evidence>
<dbReference type="SUPFAM" id="SSF52047">
    <property type="entry name" value="RNI-like"/>
    <property type="match status" value="1"/>
</dbReference>
<dbReference type="KEGG" id="mtr:25492398"/>
<dbReference type="Pfam" id="PF24758">
    <property type="entry name" value="LRR_At5g56370"/>
    <property type="match status" value="1"/>
</dbReference>
<dbReference type="Gene3D" id="3.80.10.10">
    <property type="entry name" value="Ribonuclease Inhibitor"/>
    <property type="match status" value="1"/>
</dbReference>
<name>A0A072UKQ7_MEDTR</name>
<keyword evidence="4" id="KW-1185">Reference proteome</keyword>
<dbReference type="Pfam" id="PF00646">
    <property type="entry name" value="F-box"/>
    <property type="match status" value="1"/>
</dbReference>
<reference evidence="2 4" key="2">
    <citation type="journal article" date="2014" name="BMC Genomics">
        <title>An improved genome release (version Mt4.0) for the model legume Medicago truncatula.</title>
        <authorList>
            <person name="Tang H."/>
            <person name="Krishnakumar V."/>
            <person name="Bidwell S."/>
            <person name="Rosen B."/>
            <person name="Chan A."/>
            <person name="Zhou S."/>
            <person name="Gentzbittel L."/>
            <person name="Childs K.L."/>
            <person name="Yandell M."/>
            <person name="Gundlach H."/>
            <person name="Mayer K.F."/>
            <person name="Schwartz D.C."/>
            <person name="Town C.D."/>
        </authorList>
    </citation>
    <scope>GENOME REANNOTATION</scope>
    <source>
        <strain evidence="2">A17</strain>
        <strain evidence="3 4">cv. Jemalong A17</strain>
    </source>
</reference>
<dbReference type="OrthoDB" id="1424615at2759"/>
<protein>
    <submittedName>
        <fullName evidence="2">Ubiquitin-protein ligase, putative</fullName>
    </submittedName>
</protein>
<evidence type="ECO:0000313" key="2">
    <source>
        <dbReference type="EMBL" id="KEH29986.1"/>
    </source>
</evidence>
<dbReference type="GO" id="GO:0016874">
    <property type="term" value="F:ligase activity"/>
    <property type="evidence" value="ECO:0007669"/>
    <property type="project" value="UniProtKB-KW"/>
</dbReference>
<dbReference type="PANTHER" id="PTHR31639:SF93">
    <property type="entry name" value="F-BOX_FBD_LRR PROTEIN"/>
    <property type="match status" value="1"/>
</dbReference>
<dbReference type="InterPro" id="IPR032675">
    <property type="entry name" value="LRR_dom_sf"/>
</dbReference>
<dbReference type="InterPro" id="IPR036047">
    <property type="entry name" value="F-box-like_dom_sf"/>
</dbReference>
<organism evidence="2 4">
    <name type="scientific">Medicago truncatula</name>
    <name type="common">Barrel medic</name>
    <name type="synonym">Medicago tribuloides</name>
    <dbReference type="NCBI Taxonomy" id="3880"/>
    <lineage>
        <taxon>Eukaryota</taxon>
        <taxon>Viridiplantae</taxon>
        <taxon>Streptophyta</taxon>
        <taxon>Embryophyta</taxon>
        <taxon>Tracheophyta</taxon>
        <taxon>Spermatophyta</taxon>
        <taxon>Magnoliopsida</taxon>
        <taxon>eudicotyledons</taxon>
        <taxon>Gunneridae</taxon>
        <taxon>Pentapetalae</taxon>
        <taxon>rosids</taxon>
        <taxon>fabids</taxon>
        <taxon>Fabales</taxon>
        <taxon>Fabaceae</taxon>
        <taxon>Papilionoideae</taxon>
        <taxon>50 kb inversion clade</taxon>
        <taxon>NPAAA clade</taxon>
        <taxon>Hologalegina</taxon>
        <taxon>IRL clade</taxon>
        <taxon>Trifolieae</taxon>
        <taxon>Medicago</taxon>
    </lineage>
</organism>
<proteinExistence type="predicted"/>
<reference evidence="3" key="3">
    <citation type="submission" date="2015-04" db="UniProtKB">
        <authorList>
            <consortium name="EnsemblPlants"/>
        </authorList>
    </citation>
    <scope>IDENTIFICATION</scope>
    <source>
        <strain evidence="3">cv. Jemalong A17</strain>
    </source>
</reference>
<dbReference type="InterPro" id="IPR001810">
    <property type="entry name" value="F-box_dom"/>
</dbReference>
<dbReference type="STRING" id="3880.A0A072UKQ7"/>
<dbReference type="Proteomes" id="UP000002051">
    <property type="component" value="Chromosome 4"/>
</dbReference>
<dbReference type="PANTHER" id="PTHR31639">
    <property type="entry name" value="F-BOX PROTEIN-LIKE"/>
    <property type="match status" value="1"/>
</dbReference>
<evidence type="ECO:0000313" key="3">
    <source>
        <dbReference type="EnsemblPlants" id="KEH29986"/>
    </source>
</evidence>
<keyword evidence="2" id="KW-0436">Ligase</keyword>
<reference evidence="2 4" key="1">
    <citation type="journal article" date="2011" name="Nature">
        <title>The Medicago genome provides insight into the evolution of rhizobial symbioses.</title>
        <authorList>
            <person name="Young N.D."/>
            <person name="Debelle F."/>
            <person name="Oldroyd G.E."/>
            <person name="Geurts R."/>
            <person name="Cannon S.B."/>
            <person name="Udvardi M.K."/>
            <person name="Benedito V.A."/>
            <person name="Mayer K.F."/>
            <person name="Gouzy J."/>
            <person name="Schoof H."/>
            <person name="Van de Peer Y."/>
            <person name="Proost S."/>
            <person name="Cook D.R."/>
            <person name="Meyers B.C."/>
            <person name="Spannagl M."/>
            <person name="Cheung F."/>
            <person name="De Mita S."/>
            <person name="Krishnakumar V."/>
            <person name="Gundlach H."/>
            <person name="Zhou S."/>
            <person name="Mudge J."/>
            <person name="Bharti A.K."/>
            <person name="Murray J.D."/>
            <person name="Naoumkina M.A."/>
            <person name="Rosen B."/>
            <person name="Silverstein K.A."/>
            <person name="Tang H."/>
            <person name="Rombauts S."/>
            <person name="Zhao P.X."/>
            <person name="Zhou P."/>
            <person name="Barbe V."/>
            <person name="Bardou P."/>
            <person name="Bechner M."/>
            <person name="Bellec A."/>
            <person name="Berger A."/>
            <person name="Berges H."/>
            <person name="Bidwell S."/>
            <person name="Bisseling T."/>
            <person name="Choisne N."/>
            <person name="Couloux A."/>
            <person name="Denny R."/>
            <person name="Deshpande S."/>
            <person name="Dai X."/>
            <person name="Doyle J.J."/>
            <person name="Dudez A.M."/>
            <person name="Farmer A.D."/>
            <person name="Fouteau S."/>
            <person name="Franken C."/>
            <person name="Gibelin C."/>
            <person name="Gish J."/>
            <person name="Goldstein S."/>
            <person name="Gonzalez A.J."/>
            <person name="Green P.J."/>
            <person name="Hallab A."/>
            <person name="Hartog M."/>
            <person name="Hua A."/>
            <person name="Humphray S.J."/>
            <person name="Jeong D.H."/>
            <person name="Jing Y."/>
            <person name="Jocker A."/>
            <person name="Kenton S.M."/>
            <person name="Kim D.J."/>
            <person name="Klee K."/>
            <person name="Lai H."/>
            <person name="Lang C."/>
            <person name="Lin S."/>
            <person name="Macmil S.L."/>
            <person name="Magdelenat G."/>
            <person name="Matthews L."/>
            <person name="McCorrison J."/>
            <person name="Monaghan E.L."/>
            <person name="Mun J.H."/>
            <person name="Najar F.Z."/>
            <person name="Nicholson C."/>
            <person name="Noirot C."/>
            <person name="O'Bleness M."/>
            <person name="Paule C.R."/>
            <person name="Poulain J."/>
            <person name="Prion F."/>
            <person name="Qin B."/>
            <person name="Qu C."/>
            <person name="Retzel E.F."/>
            <person name="Riddle C."/>
            <person name="Sallet E."/>
            <person name="Samain S."/>
            <person name="Samson N."/>
            <person name="Sanders I."/>
            <person name="Saurat O."/>
            <person name="Scarpelli C."/>
            <person name="Schiex T."/>
            <person name="Segurens B."/>
            <person name="Severin A.J."/>
            <person name="Sherrier D.J."/>
            <person name="Shi R."/>
            <person name="Sims S."/>
            <person name="Singer S.R."/>
            <person name="Sinharoy S."/>
            <person name="Sterck L."/>
            <person name="Viollet A."/>
            <person name="Wang B.B."/>
            <person name="Wang K."/>
            <person name="Wang M."/>
            <person name="Wang X."/>
            <person name="Warfsmann J."/>
            <person name="Weissenbach J."/>
            <person name="White D.D."/>
            <person name="White J.D."/>
            <person name="Wiley G.B."/>
            <person name="Wincker P."/>
            <person name="Xing Y."/>
            <person name="Yang L."/>
            <person name="Yao Z."/>
            <person name="Ying F."/>
            <person name="Zhai J."/>
            <person name="Zhou L."/>
            <person name="Zuber A."/>
            <person name="Denarie J."/>
            <person name="Dixon R.A."/>
            <person name="May G.D."/>
            <person name="Schwartz D.C."/>
            <person name="Rogers J."/>
            <person name="Quetier F."/>
            <person name="Town C.D."/>
            <person name="Roe B.A."/>
        </authorList>
    </citation>
    <scope>NUCLEOTIDE SEQUENCE [LARGE SCALE GENOMIC DNA]</scope>
    <source>
        <strain evidence="2">A17</strain>
        <strain evidence="3 4">cv. Jemalong A17</strain>
    </source>
</reference>
<dbReference type="EnsemblPlants" id="KEH29986">
    <property type="protein sequence ID" value="KEH29986"/>
    <property type="gene ID" value="MTR_4g057725"/>
</dbReference>
<evidence type="ECO:0000259" key="1">
    <source>
        <dbReference type="PROSITE" id="PS50181"/>
    </source>
</evidence>
<gene>
    <name evidence="3" type="primary">25492398</name>
    <name evidence="2" type="ordered locus">MTR_4g057725</name>
</gene>
<sequence>MYIKGRKRSKSTCLTIKDAELDRISSLPGNVTDQILLHLPIKEALRTSVLSSKWRNKWYTMPNLVFDKHCVSDATFQDPSGISNKFLRIVDHVLLLHSGSIDKFKICDKYQNLIGMSPATDTARWILHLIRRSIKELVLDIRTGQSYKIPWCLFSCQSLHHLELTSCWLKPPTTFEGFRNLESLSLIEVTMTQDAFENLIFKCPLLETLELVNLHGFTQINIHTPNLKSLLIVGKFDDISFDKTFQFVTVLVDLSLYLNSETNQRRLHGCSSSLLNFFNHRPRIVGLVMKNYFLKYLAAGVVPVKLPTPCIHLSHLLLNINFNDLKEISAALCLLRSSPNLRKLKISARIEEQTDLLTPASYCWEDIFSRPDMPLKVQHVTIDIISGFQSELDFIRFLLLNSPMLEKMTVKPLGNVRPELVTELIRFKSASGEAEVIYHVEDSS</sequence>
<dbReference type="SUPFAM" id="SSF81383">
    <property type="entry name" value="F-box domain"/>
    <property type="match status" value="1"/>
</dbReference>
<accession>A0A072UKQ7</accession>
<dbReference type="InterPro" id="IPR055411">
    <property type="entry name" value="LRR_FXL15/At3g58940/PEG3-like"/>
</dbReference>
<feature type="domain" description="F-box" evidence="1">
    <location>
        <begin position="21"/>
        <end position="69"/>
    </location>
</feature>